<dbReference type="GO" id="GO:0003729">
    <property type="term" value="F:mRNA binding"/>
    <property type="evidence" value="ECO:0007669"/>
    <property type="project" value="InterPro"/>
</dbReference>
<organism evidence="9 10">
    <name type="scientific">Ramalina farinacea</name>
    <dbReference type="NCBI Taxonomy" id="258253"/>
    <lineage>
        <taxon>Eukaryota</taxon>
        <taxon>Fungi</taxon>
        <taxon>Dikarya</taxon>
        <taxon>Ascomycota</taxon>
        <taxon>Pezizomycotina</taxon>
        <taxon>Lecanoromycetes</taxon>
        <taxon>OSLEUM clade</taxon>
        <taxon>Lecanoromycetidae</taxon>
        <taxon>Lecanorales</taxon>
        <taxon>Lecanorineae</taxon>
        <taxon>Ramalinaceae</taxon>
        <taxon>Ramalina</taxon>
    </lineage>
</organism>
<dbReference type="InterPro" id="IPR000504">
    <property type="entry name" value="RRM_dom"/>
</dbReference>
<dbReference type="PROSITE" id="PS50102">
    <property type="entry name" value="RRM"/>
    <property type="match status" value="1"/>
</dbReference>
<dbReference type="InterPro" id="IPR008111">
    <property type="entry name" value="RNA-bd_8"/>
</dbReference>
<dbReference type="Gene3D" id="3.30.70.330">
    <property type="match status" value="1"/>
</dbReference>
<dbReference type="InterPro" id="IPR012677">
    <property type="entry name" value="Nucleotide-bd_a/b_plait_sf"/>
</dbReference>
<dbReference type="InterPro" id="IPR035979">
    <property type="entry name" value="RBD_domain_sf"/>
</dbReference>
<evidence type="ECO:0000256" key="2">
    <source>
        <dbReference type="ARBA" id="ARBA00004496"/>
    </source>
</evidence>
<protein>
    <submittedName>
        <fullName evidence="9">RNA-binding protein 8A</fullName>
    </submittedName>
</protein>
<keyword evidence="3" id="KW-0963">Cytoplasm</keyword>
<feature type="region of interest" description="Disordered" evidence="7">
    <location>
        <begin position="120"/>
        <end position="154"/>
    </location>
</feature>
<evidence type="ECO:0000313" key="10">
    <source>
        <dbReference type="Proteomes" id="UP001161017"/>
    </source>
</evidence>
<dbReference type="CDD" id="cd12324">
    <property type="entry name" value="RRM_RBM8"/>
    <property type="match status" value="1"/>
</dbReference>
<evidence type="ECO:0000256" key="7">
    <source>
        <dbReference type="SAM" id="MobiDB-lite"/>
    </source>
</evidence>
<accession>A0AA43TSP0</accession>
<reference evidence="9" key="1">
    <citation type="journal article" date="2023" name="Genome Biol. Evol.">
        <title>First Whole Genome Sequence and Flow Cytometry Genome Size Data for the Lichen-Forming Fungus Ramalina farinacea (Ascomycota).</title>
        <authorList>
            <person name="Llewellyn T."/>
            <person name="Mian S."/>
            <person name="Hill R."/>
            <person name="Leitch I.J."/>
            <person name="Gaya E."/>
        </authorList>
    </citation>
    <scope>NUCLEOTIDE SEQUENCE</scope>
    <source>
        <strain evidence="9">LIQ254RAFAR</strain>
    </source>
</reference>
<dbReference type="EMBL" id="JAPUFD010000011">
    <property type="protein sequence ID" value="MDI1490051.1"/>
    <property type="molecule type" value="Genomic_DNA"/>
</dbReference>
<evidence type="ECO:0000256" key="6">
    <source>
        <dbReference type="PROSITE-ProRule" id="PRU00176"/>
    </source>
</evidence>
<proteinExistence type="predicted"/>
<comment type="caution">
    <text evidence="9">The sequence shown here is derived from an EMBL/GenBank/DDBJ whole genome shotgun (WGS) entry which is preliminary data.</text>
</comment>
<name>A0AA43TSP0_9LECA</name>
<dbReference type="SMART" id="SM00360">
    <property type="entry name" value="RRM"/>
    <property type="match status" value="1"/>
</dbReference>
<dbReference type="PANTHER" id="PTHR45894">
    <property type="entry name" value="RNA-BINDING PROTEIN 8A"/>
    <property type="match status" value="1"/>
</dbReference>
<feature type="region of interest" description="Disordered" evidence="7">
    <location>
        <begin position="1"/>
        <end position="28"/>
    </location>
</feature>
<dbReference type="GO" id="GO:0005737">
    <property type="term" value="C:cytoplasm"/>
    <property type="evidence" value="ECO:0007669"/>
    <property type="project" value="UniProtKB-SubCell"/>
</dbReference>
<evidence type="ECO:0000256" key="1">
    <source>
        <dbReference type="ARBA" id="ARBA00004123"/>
    </source>
</evidence>
<evidence type="ECO:0000256" key="4">
    <source>
        <dbReference type="ARBA" id="ARBA00022884"/>
    </source>
</evidence>
<gene>
    <name evidence="9" type="primary">RBM8A</name>
    <name evidence="9" type="ORF">OHK93_001250</name>
</gene>
<dbReference type="GO" id="GO:0005634">
    <property type="term" value="C:nucleus"/>
    <property type="evidence" value="ECO:0007669"/>
    <property type="project" value="UniProtKB-SubCell"/>
</dbReference>
<feature type="domain" description="RRM" evidence="8">
    <location>
        <begin position="41"/>
        <end position="119"/>
    </location>
</feature>
<sequence length="154" mass="16297">MASTEMDIDPTTTTTTKPPAPTGSDLRTSTGAVAVRSIEGWIILVTNVHEEASEEDLQDLFGEYGEIKNLHMNLDRRTGYVKGYALVEFPTQKEARAAIEGAGGTKLLDQTIGVDWAFVRPPPKEGGREGRRGGEGGVGVGVRRGEGGVEGGGL</sequence>
<dbReference type="GO" id="GO:0006396">
    <property type="term" value="P:RNA processing"/>
    <property type="evidence" value="ECO:0007669"/>
    <property type="project" value="InterPro"/>
</dbReference>
<comment type="subcellular location">
    <subcellularLocation>
        <location evidence="2">Cytoplasm</location>
    </subcellularLocation>
    <subcellularLocation>
        <location evidence="1">Nucleus</location>
    </subcellularLocation>
</comment>
<dbReference type="Pfam" id="PF00076">
    <property type="entry name" value="RRM_1"/>
    <property type="match status" value="1"/>
</dbReference>
<dbReference type="Proteomes" id="UP001161017">
    <property type="component" value="Unassembled WGS sequence"/>
</dbReference>
<evidence type="ECO:0000259" key="8">
    <source>
        <dbReference type="PROSITE" id="PS50102"/>
    </source>
</evidence>
<evidence type="ECO:0000256" key="3">
    <source>
        <dbReference type="ARBA" id="ARBA00022490"/>
    </source>
</evidence>
<feature type="compositionally biased region" description="Gly residues" evidence="7">
    <location>
        <begin position="135"/>
        <end position="154"/>
    </location>
</feature>
<keyword evidence="10" id="KW-1185">Reference proteome</keyword>
<feature type="compositionally biased region" description="Basic and acidic residues" evidence="7">
    <location>
        <begin position="122"/>
        <end position="134"/>
    </location>
</feature>
<keyword evidence="5" id="KW-0539">Nucleus</keyword>
<dbReference type="InterPro" id="IPR033744">
    <property type="entry name" value="RRM_RBM8"/>
</dbReference>
<keyword evidence="4 6" id="KW-0694">RNA-binding</keyword>
<evidence type="ECO:0000256" key="5">
    <source>
        <dbReference type="ARBA" id="ARBA00023242"/>
    </source>
</evidence>
<dbReference type="AlphaFoldDB" id="A0AA43TSP0"/>
<dbReference type="PRINTS" id="PR01738">
    <property type="entry name" value="RNABINDINGM8"/>
</dbReference>
<evidence type="ECO:0000313" key="9">
    <source>
        <dbReference type="EMBL" id="MDI1490051.1"/>
    </source>
</evidence>
<dbReference type="SUPFAM" id="SSF54928">
    <property type="entry name" value="RNA-binding domain, RBD"/>
    <property type="match status" value="1"/>
</dbReference>